<keyword evidence="2" id="KW-1133">Transmembrane helix</keyword>
<proteinExistence type="predicted"/>
<evidence type="ECO:0000313" key="3">
    <source>
        <dbReference type="EMBL" id="NKZ18544.1"/>
    </source>
</evidence>
<feature type="region of interest" description="Disordered" evidence="1">
    <location>
        <begin position="59"/>
        <end position="106"/>
    </location>
</feature>
<evidence type="ECO:0000256" key="2">
    <source>
        <dbReference type="SAM" id="Phobius"/>
    </source>
</evidence>
<comment type="caution">
    <text evidence="3">The sequence shown here is derived from an EMBL/GenBank/DDBJ whole genome shotgun (WGS) entry which is preliminary data.</text>
</comment>
<feature type="compositionally biased region" description="Low complexity" evidence="1">
    <location>
        <begin position="78"/>
        <end position="105"/>
    </location>
</feature>
<gene>
    <name evidence="3" type="ORF">HF966_05075</name>
</gene>
<evidence type="ECO:0000313" key="4">
    <source>
        <dbReference type="Proteomes" id="UP000590460"/>
    </source>
</evidence>
<sequence length="277" mass="30783">MVSLFVLVFLVTLIWFFIARRKDKKASGKTTKQTWYLLFVSITSFLIVGALSPKPNKVNSDNLKVQGSSSINKEKDSSSSSKSSKSISSSNSSSSSSSASSSSSKMNDFNFSKVESGMNMDQVISAIGKQPTDRDEVTLYYGKEDIDFSNGVLIGSSIKSIQDKVDKKFKQDASQSSNKKKESDNLKSYAQYFGNLPVENIQSKPYAYKSSKVDNGMRYLYMVKNNSFLVRIDTDDGYTNVYSYDGNQDGALGSNLFTGRTIFNNPEKKNYYYLGGK</sequence>
<protein>
    <submittedName>
        <fullName evidence="3">Uncharacterized protein</fullName>
    </submittedName>
</protein>
<evidence type="ECO:0000256" key="1">
    <source>
        <dbReference type="SAM" id="MobiDB-lite"/>
    </source>
</evidence>
<dbReference type="Proteomes" id="UP000590460">
    <property type="component" value="Unassembled WGS sequence"/>
</dbReference>
<reference evidence="3 4" key="1">
    <citation type="submission" date="2020-04" db="EMBL/GenBank/DDBJ databases">
        <title>MicrobeNet Type strains.</title>
        <authorList>
            <person name="Nicholson A.C."/>
        </authorList>
    </citation>
    <scope>NUCLEOTIDE SEQUENCE [LARGE SCALE GENOMIC DNA]</scope>
    <source>
        <strain evidence="3 4">CCUG 54536</strain>
    </source>
</reference>
<name>A0A846ZEM9_9LACO</name>
<keyword evidence="2" id="KW-0472">Membrane</keyword>
<dbReference type="RefSeq" id="WP_168676802.1">
    <property type="nucleotide sequence ID" value="NZ_BPKV01000007.1"/>
</dbReference>
<organism evidence="3 4">
    <name type="scientific">Leuconostoc holzapfelii</name>
    <dbReference type="NCBI Taxonomy" id="434464"/>
    <lineage>
        <taxon>Bacteria</taxon>
        <taxon>Bacillati</taxon>
        <taxon>Bacillota</taxon>
        <taxon>Bacilli</taxon>
        <taxon>Lactobacillales</taxon>
        <taxon>Lactobacillaceae</taxon>
        <taxon>Leuconostoc</taxon>
    </lineage>
</organism>
<keyword evidence="2" id="KW-0812">Transmembrane</keyword>
<feature type="transmembrane region" description="Helical" evidence="2">
    <location>
        <begin position="35"/>
        <end position="52"/>
    </location>
</feature>
<accession>A0A846ZEM9</accession>
<dbReference type="EMBL" id="JAAXPO010000005">
    <property type="protein sequence ID" value="NKZ18544.1"/>
    <property type="molecule type" value="Genomic_DNA"/>
</dbReference>
<dbReference type="AlphaFoldDB" id="A0A846ZEM9"/>